<name>A0AB39C9V3_9VIRU</name>
<reference evidence="1" key="1">
    <citation type="journal article" date="2024" name="Genome Announc.">
        <title>Genome sequence of H905.</title>
        <authorList>
            <person name="Whistler C."/>
            <person name="Calawa J."/>
        </authorList>
    </citation>
    <scope>NUCLEOTIDE SEQUENCE</scope>
</reference>
<protein>
    <recommendedName>
        <fullName evidence="2">Lipoprotein</fullName>
    </recommendedName>
</protein>
<organism evidence="1">
    <name type="scientific">Aliivibrio phage vB_Alvi_H905</name>
    <dbReference type="NCBI Taxonomy" id="3234039"/>
    <lineage>
        <taxon>Viruses</taxon>
    </lineage>
</organism>
<reference evidence="1" key="2">
    <citation type="submission" date="2024-07" db="EMBL/GenBank/DDBJ databases">
        <authorList>
            <person name="Foxall R."/>
        </authorList>
    </citation>
    <scope>NUCLEOTIDE SEQUENCE</scope>
</reference>
<evidence type="ECO:0008006" key="2">
    <source>
        <dbReference type="Google" id="ProtNLM"/>
    </source>
</evidence>
<dbReference type="EMBL" id="PP986400">
    <property type="protein sequence ID" value="XDJ03436.1"/>
    <property type="molecule type" value="Genomic_DNA"/>
</dbReference>
<gene>
    <name evidence="1" type="ORF">H905_00018</name>
</gene>
<accession>A0AB39C9V3</accession>
<dbReference type="PROSITE" id="PS51257">
    <property type="entry name" value="PROKAR_LIPOPROTEIN"/>
    <property type="match status" value="1"/>
</dbReference>
<sequence>MIKKTIMAFMLIGLVSGCVDQDKKWLLEGNVNGLNRHEWQNAYPDLKLGTAGRWLQTLHEKGFLNNDDLIEGPEFKENAKKLSECLDSSMLIYDKPTNQLVASCVKMMGWAD</sequence>
<proteinExistence type="predicted"/>
<evidence type="ECO:0000313" key="1">
    <source>
        <dbReference type="EMBL" id="XDJ03436.1"/>
    </source>
</evidence>